<dbReference type="InterPro" id="IPR011975">
    <property type="entry name" value="PaaN_2"/>
</dbReference>
<dbReference type="Gene3D" id="3.40.309.10">
    <property type="entry name" value="Aldehyde Dehydrogenase, Chain A, domain 2"/>
    <property type="match status" value="1"/>
</dbReference>
<dbReference type="SUPFAM" id="SSF53720">
    <property type="entry name" value="ALDH-like"/>
    <property type="match status" value="1"/>
</dbReference>
<keyword evidence="5" id="KW-1185">Reference proteome</keyword>
<dbReference type="InterPro" id="IPR016163">
    <property type="entry name" value="Ald_DH_C"/>
</dbReference>
<name>A0ABT4VUR2_9HYPH</name>
<dbReference type="NCBIfam" id="TIGR02288">
    <property type="entry name" value="PaaN_2"/>
    <property type="match status" value="1"/>
</dbReference>
<dbReference type="InterPro" id="IPR016162">
    <property type="entry name" value="Ald_DH_N"/>
</dbReference>
<protein>
    <submittedName>
        <fullName evidence="4">Phenylacetic acid degradation protein PaaN</fullName>
    </submittedName>
</protein>
<feature type="domain" description="Aldehyde dehydrogenase" evidence="3">
    <location>
        <begin position="93"/>
        <end position="500"/>
    </location>
</feature>
<comment type="caution">
    <text evidence="4">The sequence shown here is derived from an EMBL/GenBank/DDBJ whole genome shotgun (WGS) entry which is preliminary data.</text>
</comment>
<dbReference type="RefSeq" id="WP_271091556.1">
    <property type="nucleotide sequence ID" value="NZ_JAPJZH010000015.1"/>
</dbReference>
<dbReference type="Pfam" id="PF00171">
    <property type="entry name" value="Aldedh"/>
    <property type="match status" value="1"/>
</dbReference>
<dbReference type="Proteomes" id="UP001148313">
    <property type="component" value="Unassembled WGS sequence"/>
</dbReference>
<reference evidence="4" key="1">
    <citation type="submission" date="2022-11" db="EMBL/GenBank/DDBJ databases">
        <title>Hoeflea poritis sp. nov., isolated from scleractinian coral Porites lutea.</title>
        <authorList>
            <person name="Zhang G."/>
            <person name="Wei Q."/>
            <person name="Cai L."/>
        </authorList>
    </citation>
    <scope>NUCLEOTIDE SEQUENCE</scope>
    <source>
        <strain evidence="4">E7-10</strain>
    </source>
</reference>
<proteinExistence type="predicted"/>
<gene>
    <name evidence="4" type="primary">paaN</name>
    <name evidence="4" type="ORF">OOZ53_20325</name>
</gene>
<dbReference type="InterPro" id="IPR015590">
    <property type="entry name" value="Aldehyde_DH_dom"/>
</dbReference>
<organism evidence="4 5">
    <name type="scientific">Hoeflea poritis</name>
    <dbReference type="NCBI Taxonomy" id="2993659"/>
    <lineage>
        <taxon>Bacteria</taxon>
        <taxon>Pseudomonadati</taxon>
        <taxon>Pseudomonadota</taxon>
        <taxon>Alphaproteobacteria</taxon>
        <taxon>Hyphomicrobiales</taxon>
        <taxon>Rhizobiaceae</taxon>
        <taxon>Hoeflea</taxon>
    </lineage>
</organism>
<dbReference type="InterPro" id="IPR050485">
    <property type="entry name" value="Proline_metab_enzyme"/>
</dbReference>
<dbReference type="Gene3D" id="3.40.605.10">
    <property type="entry name" value="Aldehyde Dehydrogenase, Chain A, domain 1"/>
    <property type="match status" value="1"/>
</dbReference>
<keyword evidence="1" id="KW-0560">Oxidoreductase</keyword>
<dbReference type="InterPro" id="IPR016161">
    <property type="entry name" value="Ald_DH/histidinol_DH"/>
</dbReference>
<evidence type="ECO:0000313" key="4">
    <source>
        <dbReference type="EMBL" id="MDA4847718.1"/>
    </source>
</evidence>
<dbReference type="PANTHER" id="PTHR42862">
    <property type="entry name" value="DELTA-1-PYRROLINE-5-CARBOXYLATE DEHYDROGENASE 1, ISOFORM A-RELATED"/>
    <property type="match status" value="1"/>
</dbReference>
<accession>A0ABT4VUR2</accession>
<dbReference type="PANTHER" id="PTHR42862:SF1">
    <property type="entry name" value="DELTA-1-PYRROLINE-5-CARBOXYLATE DEHYDROGENASE 2, ISOFORM A-RELATED"/>
    <property type="match status" value="1"/>
</dbReference>
<evidence type="ECO:0000313" key="5">
    <source>
        <dbReference type="Proteomes" id="UP001148313"/>
    </source>
</evidence>
<keyword evidence="2" id="KW-0520">NAD</keyword>
<dbReference type="EMBL" id="JAPJZH010000015">
    <property type="protein sequence ID" value="MDA4847718.1"/>
    <property type="molecule type" value="Genomic_DNA"/>
</dbReference>
<evidence type="ECO:0000256" key="1">
    <source>
        <dbReference type="ARBA" id="ARBA00023002"/>
    </source>
</evidence>
<evidence type="ECO:0000259" key="3">
    <source>
        <dbReference type="Pfam" id="PF00171"/>
    </source>
</evidence>
<evidence type="ECO:0000256" key="2">
    <source>
        <dbReference type="ARBA" id="ARBA00023027"/>
    </source>
</evidence>
<sequence>MSGFFETHKATLDKALEAARTRDYWSPYPEIASGKIYGETAKDDGAAAFKSTLGKPFELGGHPTDGGTVGMEQSPYGLELGITYPKVSPALLLETAQGASKSWAKASVEDRVGVCMEILHRLNKHSFEMASAVSHTTGQAFMMAFQAGGPHAQDRGLEAVTYAYAEMTRTPSSAVWTKPQGKHDPLVLQKQFRVVPRGVALVIGCATFPTWNSYPGLFASLATGNAVIVKPHPGAILPLALTVKIGREVLAEAGFDPNILLLGADEPGSEITKQLVCDPAIRIIDFTGSNAFGDWVRENAARDTQIYTEEAGVNSIVIASTDNFRGMCSNIAFSLSLYSGQMCTAPQNIYVPESGIETDEGHKDFDAVAEGIRISVDKLLGDPDRAAGVCGAIASDATLKRVESAAGLGAVLRPSSTLDRLQGARTATPVILKLRESESDAHHQEQFGPISFVVAVADANEGIAKASALAAEKGAITASIYATDDETLDHAADAFAEAGVSLSCNLTGGVFVNQSAAFSDYHVTGANPAGNAALTDAAFVANRFRIAATRRHLAA</sequence>